<dbReference type="AlphaFoldDB" id="A0A2P2PVM9"/>
<proteinExistence type="predicted"/>
<protein>
    <submittedName>
        <fullName evidence="1">Uncharacterized protein</fullName>
    </submittedName>
</protein>
<name>A0A2P2PVM9_RHIMU</name>
<reference evidence="1" key="1">
    <citation type="submission" date="2018-02" db="EMBL/GenBank/DDBJ databases">
        <title>Rhizophora mucronata_Transcriptome.</title>
        <authorList>
            <person name="Meera S.P."/>
            <person name="Sreeshan A."/>
            <person name="Augustine A."/>
        </authorList>
    </citation>
    <scope>NUCLEOTIDE SEQUENCE</scope>
    <source>
        <tissue evidence="1">Leaf</tissue>
    </source>
</reference>
<organism evidence="1">
    <name type="scientific">Rhizophora mucronata</name>
    <name type="common">Asiatic mangrove</name>
    <dbReference type="NCBI Taxonomy" id="61149"/>
    <lineage>
        <taxon>Eukaryota</taxon>
        <taxon>Viridiplantae</taxon>
        <taxon>Streptophyta</taxon>
        <taxon>Embryophyta</taxon>
        <taxon>Tracheophyta</taxon>
        <taxon>Spermatophyta</taxon>
        <taxon>Magnoliopsida</taxon>
        <taxon>eudicotyledons</taxon>
        <taxon>Gunneridae</taxon>
        <taxon>Pentapetalae</taxon>
        <taxon>rosids</taxon>
        <taxon>fabids</taxon>
        <taxon>Malpighiales</taxon>
        <taxon>Rhizophoraceae</taxon>
        <taxon>Rhizophora</taxon>
    </lineage>
</organism>
<dbReference type="EMBL" id="GGEC01078205">
    <property type="protein sequence ID" value="MBX58689.1"/>
    <property type="molecule type" value="Transcribed_RNA"/>
</dbReference>
<evidence type="ECO:0000313" key="1">
    <source>
        <dbReference type="EMBL" id="MBX58689.1"/>
    </source>
</evidence>
<sequence>MAIEVKTTKFTTFRQLYNVITIKPLIKRVCKSLLFDSKLRPKHFQISTPANPKK</sequence>
<accession>A0A2P2PVM9</accession>